<accession>A0A316I672</accession>
<dbReference type="Proteomes" id="UP000246005">
    <property type="component" value="Unassembled WGS sequence"/>
</dbReference>
<proteinExistence type="predicted"/>
<comment type="caution">
    <text evidence="1">The sequence shown here is derived from an EMBL/GenBank/DDBJ whole genome shotgun (WGS) entry which is preliminary data.</text>
</comment>
<organism evidence="1 2">
    <name type="scientific">Lentzea atacamensis</name>
    <dbReference type="NCBI Taxonomy" id="531938"/>
    <lineage>
        <taxon>Bacteria</taxon>
        <taxon>Bacillati</taxon>
        <taxon>Actinomycetota</taxon>
        <taxon>Actinomycetes</taxon>
        <taxon>Pseudonocardiales</taxon>
        <taxon>Pseudonocardiaceae</taxon>
        <taxon>Lentzea</taxon>
    </lineage>
</organism>
<name>A0A316I672_9PSEU</name>
<reference evidence="1 2" key="1">
    <citation type="submission" date="2018-05" db="EMBL/GenBank/DDBJ databases">
        <title>Genomic Encyclopedia of Type Strains, Phase IV (KMG-IV): sequencing the most valuable type-strain genomes for metagenomic binning, comparative biology and taxonomic classification.</title>
        <authorList>
            <person name="Goeker M."/>
        </authorList>
    </citation>
    <scope>NUCLEOTIDE SEQUENCE [LARGE SCALE GENOMIC DNA]</scope>
    <source>
        <strain evidence="1 2">DSM 45480</strain>
    </source>
</reference>
<sequence length="123" mass="13131">MENLIAAPSETTRFTLLSSVIAPVRKLPFGTTTCPPPAWLQASMAFLNASVFLVLPSPFAPYAVMSNLVPGKVGGVILARIAGTWSHGDSAIGIFACSSADATGVDRNDPDNIVTHQRWHRRL</sequence>
<evidence type="ECO:0000313" key="2">
    <source>
        <dbReference type="Proteomes" id="UP000246005"/>
    </source>
</evidence>
<protein>
    <submittedName>
        <fullName evidence="1">Uncharacterized protein</fullName>
    </submittedName>
</protein>
<evidence type="ECO:0000313" key="1">
    <source>
        <dbReference type="EMBL" id="PWK87890.1"/>
    </source>
</evidence>
<gene>
    <name evidence="1" type="ORF">C8D88_10386</name>
</gene>
<dbReference type="EMBL" id="QGHB01000003">
    <property type="protein sequence ID" value="PWK87890.1"/>
    <property type="molecule type" value="Genomic_DNA"/>
</dbReference>
<dbReference type="AlphaFoldDB" id="A0A316I672"/>